<keyword evidence="5" id="KW-0479">Metal-binding</keyword>
<feature type="domain" description="TFIIB-type" evidence="6">
    <location>
        <begin position="1"/>
        <end position="29"/>
    </location>
</feature>
<proteinExistence type="inferred from homology"/>
<keyword evidence="3" id="KW-0805">Transcription regulation</keyword>
<evidence type="ECO:0000256" key="5">
    <source>
        <dbReference type="PROSITE-ProRule" id="PRU00469"/>
    </source>
</evidence>
<dbReference type="GO" id="GO:0097550">
    <property type="term" value="C:transcription preinitiation complex"/>
    <property type="evidence" value="ECO:0007669"/>
    <property type="project" value="TreeGrafter"/>
</dbReference>
<reference evidence="8" key="1">
    <citation type="submission" date="2012-03" db="EMBL/GenBank/DDBJ databases">
        <title>Complete genome of Caldisphaera lagunensis DSM 15908.</title>
        <authorList>
            <person name="Lucas S."/>
            <person name="Copeland A."/>
            <person name="Lapidus A."/>
            <person name="Glavina del Rio T."/>
            <person name="Dalin E."/>
            <person name="Tice H."/>
            <person name="Bruce D."/>
            <person name="Goodwin L."/>
            <person name="Pitluck S."/>
            <person name="Peters L."/>
            <person name="Mikhailova N."/>
            <person name="Teshima H."/>
            <person name="Kyrpides N."/>
            <person name="Mavromatis K."/>
            <person name="Ivanova N."/>
            <person name="Brettin T."/>
            <person name="Detter J.C."/>
            <person name="Han C."/>
            <person name="Larimer F."/>
            <person name="Land M."/>
            <person name="Hauser L."/>
            <person name="Markowitz V."/>
            <person name="Cheng J.-F."/>
            <person name="Hugenholtz P."/>
            <person name="Woyke T."/>
            <person name="Wu D."/>
            <person name="Spring S."/>
            <person name="Schroeder M."/>
            <person name="Brambilla E."/>
            <person name="Klenk H.-P."/>
            <person name="Eisen J.A."/>
        </authorList>
    </citation>
    <scope>NUCLEOTIDE SEQUENCE [LARGE SCALE GENOMIC DNA]</scope>
    <source>
        <strain evidence="8">DSM 15908 / JCM 11604 / IC-154</strain>
    </source>
</reference>
<keyword evidence="4" id="KW-0804">Transcription</keyword>
<keyword evidence="7" id="KW-0396">Initiation factor</keyword>
<dbReference type="InParanoid" id="L0A9M1"/>
<dbReference type="eggNOG" id="arCOG01981">
    <property type="taxonomic scope" value="Archaea"/>
</dbReference>
<dbReference type="EMBL" id="CP003378">
    <property type="protein sequence ID" value="AFZ69842.1"/>
    <property type="molecule type" value="Genomic_DNA"/>
</dbReference>
<keyword evidence="2" id="KW-0677">Repeat</keyword>
<evidence type="ECO:0000256" key="4">
    <source>
        <dbReference type="ARBA" id="ARBA00023163"/>
    </source>
</evidence>
<organism evidence="7 8">
    <name type="scientific">Caldisphaera lagunensis (strain DSM 15908 / JCM 11604 / ANMR 0165 / IC-154)</name>
    <dbReference type="NCBI Taxonomy" id="1056495"/>
    <lineage>
        <taxon>Archaea</taxon>
        <taxon>Thermoproteota</taxon>
        <taxon>Thermoprotei</taxon>
        <taxon>Acidilobales</taxon>
        <taxon>Caldisphaeraceae</taxon>
        <taxon>Caldisphaera</taxon>
    </lineage>
</organism>
<dbReference type="InterPro" id="IPR013150">
    <property type="entry name" value="TFIIB_cyclin"/>
</dbReference>
<protein>
    <submittedName>
        <fullName evidence="7">Transcription initiation factor TFIIIB, Brf1 subunit/transcription initiation factor TFIIB</fullName>
    </submittedName>
</protein>
<dbReference type="GO" id="GO:0070897">
    <property type="term" value="P:transcription preinitiation complex assembly"/>
    <property type="evidence" value="ECO:0007669"/>
    <property type="project" value="InterPro"/>
</dbReference>
<dbReference type="Pfam" id="PF00382">
    <property type="entry name" value="TFIIB"/>
    <property type="match status" value="1"/>
</dbReference>
<dbReference type="SUPFAM" id="SSF57783">
    <property type="entry name" value="Zinc beta-ribbon"/>
    <property type="match status" value="1"/>
</dbReference>
<dbReference type="Pfam" id="PF08271">
    <property type="entry name" value="Zn_Ribbon_TF"/>
    <property type="match status" value="1"/>
</dbReference>
<comment type="similarity">
    <text evidence="1">Belongs to the TFIIB family.</text>
</comment>
<evidence type="ECO:0000256" key="2">
    <source>
        <dbReference type="ARBA" id="ARBA00022737"/>
    </source>
</evidence>
<dbReference type="RefSeq" id="WP_015231740.1">
    <property type="nucleotide sequence ID" value="NC_019791.1"/>
</dbReference>
<keyword evidence="5" id="KW-0863">Zinc-finger</keyword>
<keyword evidence="5" id="KW-0862">Zinc</keyword>
<dbReference type="PANTHER" id="PTHR11618:SF13">
    <property type="entry name" value="TRANSCRIPTION INITIATION FACTOR IIB"/>
    <property type="match status" value="1"/>
</dbReference>
<dbReference type="Gene3D" id="1.10.472.170">
    <property type="match status" value="1"/>
</dbReference>
<dbReference type="SMART" id="SM00385">
    <property type="entry name" value="CYCLIN"/>
    <property type="match status" value="1"/>
</dbReference>
<dbReference type="Proteomes" id="UP000010469">
    <property type="component" value="Chromosome"/>
</dbReference>
<evidence type="ECO:0000259" key="6">
    <source>
        <dbReference type="PROSITE" id="PS51134"/>
    </source>
</evidence>
<sequence length="311" mass="35053">MKCPRCSSDNLVTTIDGKLVCQNCGLVVDENLLADRPEWRSYNEKGIQNTKGVERASQPETLLRHDKGSGALVFTPPKSRNLLKSFNSRRISMRHATSRSEMPQIAMFSLANKLSEYFNLPRSASQTLGLILHEYIEKNGGSVGKYKEAIIAAAFAKVVELYNLNISQSEIEEFMEIDSNKLWEGKKKLNDLGILSKYRFIESENMGYTDSKDRMLTRVVTYINRIVSSLNLNQTIIEQSISFVKESLSSGKTLYGKKPEAIAAATVYLISRLNGHDISQKEIAETVSIKESTVRKLYKFLITNMSIVVYV</sequence>
<dbReference type="Gene3D" id="1.10.472.10">
    <property type="entry name" value="Cyclin-like"/>
    <property type="match status" value="1"/>
</dbReference>
<dbReference type="InterPro" id="IPR013137">
    <property type="entry name" value="Znf_TFIIB"/>
</dbReference>
<dbReference type="AlphaFoldDB" id="L0A9M1"/>
<gene>
    <name evidence="7" type="ordered locus">Calag_0050</name>
</gene>
<dbReference type="GO" id="GO:0008270">
    <property type="term" value="F:zinc ion binding"/>
    <property type="evidence" value="ECO:0007669"/>
    <property type="project" value="UniProtKB-KW"/>
</dbReference>
<dbReference type="KEGG" id="clg:Calag_0050"/>
<dbReference type="STRING" id="1056495.Calag_0050"/>
<dbReference type="PROSITE" id="PS51134">
    <property type="entry name" value="ZF_TFIIB"/>
    <property type="match status" value="1"/>
</dbReference>
<dbReference type="InterPro" id="IPR000812">
    <property type="entry name" value="TFIIB"/>
</dbReference>
<dbReference type="InterPro" id="IPR036915">
    <property type="entry name" value="Cyclin-like_sf"/>
</dbReference>
<evidence type="ECO:0000313" key="7">
    <source>
        <dbReference type="EMBL" id="AFZ69842.1"/>
    </source>
</evidence>
<evidence type="ECO:0000256" key="3">
    <source>
        <dbReference type="ARBA" id="ARBA00023015"/>
    </source>
</evidence>
<dbReference type="GeneID" id="14211310"/>
<evidence type="ECO:0000256" key="1">
    <source>
        <dbReference type="ARBA" id="ARBA00010857"/>
    </source>
</evidence>
<accession>L0A9M1</accession>
<dbReference type="PRINTS" id="PR00685">
    <property type="entry name" value="TIFACTORIIB"/>
</dbReference>
<dbReference type="OrthoDB" id="7429at2157"/>
<dbReference type="GO" id="GO:0017025">
    <property type="term" value="F:TBP-class protein binding"/>
    <property type="evidence" value="ECO:0007669"/>
    <property type="project" value="InterPro"/>
</dbReference>
<dbReference type="InterPro" id="IPR013763">
    <property type="entry name" value="Cyclin-like_dom"/>
</dbReference>
<dbReference type="GO" id="GO:0003743">
    <property type="term" value="F:translation initiation factor activity"/>
    <property type="evidence" value="ECO:0007669"/>
    <property type="project" value="UniProtKB-KW"/>
</dbReference>
<dbReference type="PANTHER" id="PTHR11618">
    <property type="entry name" value="TRANSCRIPTION INITIATION FACTOR IIB-RELATED"/>
    <property type="match status" value="1"/>
</dbReference>
<dbReference type="CDD" id="cd00043">
    <property type="entry name" value="CYCLIN_SF"/>
    <property type="match status" value="1"/>
</dbReference>
<keyword evidence="7" id="KW-0648">Protein biosynthesis</keyword>
<name>L0A9M1_CALLD</name>
<keyword evidence="8" id="KW-1185">Reference proteome</keyword>
<dbReference type="HOGENOM" id="CLU_917028_0_0_2"/>
<evidence type="ECO:0000313" key="8">
    <source>
        <dbReference type="Proteomes" id="UP000010469"/>
    </source>
</evidence>
<dbReference type="SUPFAM" id="SSF47954">
    <property type="entry name" value="Cyclin-like"/>
    <property type="match status" value="1"/>
</dbReference>